<dbReference type="InterPro" id="IPR041698">
    <property type="entry name" value="Methyltransf_25"/>
</dbReference>
<reference evidence="4 5" key="1">
    <citation type="submission" date="2018-09" db="EMBL/GenBank/DDBJ databases">
        <title>Nocardia yunnanensis sp. nov., an actinomycete isolated from a soil sample.</title>
        <authorList>
            <person name="Zhang J."/>
        </authorList>
    </citation>
    <scope>NUCLEOTIDE SEQUENCE [LARGE SCALE GENOMIC DNA]</scope>
    <source>
        <strain evidence="4 5">CFHS0054</strain>
    </source>
</reference>
<dbReference type="Pfam" id="PF13649">
    <property type="entry name" value="Methyltransf_25"/>
    <property type="match status" value="1"/>
</dbReference>
<dbReference type="OrthoDB" id="9797252at2"/>
<dbReference type="RefSeq" id="WP_120744679.1">
    <property type="nucleotide sequence ID" value="NZ_CP032568.1"/>
</dbReference>
<accession>A0A386ZQX9</accession>
<dbReference type="InterPro" id="IPR051052">
    <property type="entry name" value="Diverse_substrate_MTase"/>
</dbReference>
<dbReference type="Proteomes" id="UP000267164">
    <property type="component" value="Chromosome"/>
</dbReference>
<protein>
    <submittedName>
        <fullName evidence="4">Class I SAM-dependent methyltransferase</fullName>
    </submittedName>
</protein>
<evidence type="ECO:0000256" key="2">
    <source>
        <dbReference type="ARBA" id="ARBA00022679"/>
    </source>
</evidence>
<dbReference type="AlphaFoldDB" id="A0A386ZQX9"/>
<sequence length="271" mass="30218">MTESPRASSNGLFAGTAWHYARYRPNYPQPFFDDLVERFHLDGTGRLLDLGCGTGQLAIPLAAHVAEAVGMDPEPEMLVEAARCAQAARVTNVFWEQGGSADLPGEFGRFQMVVMGRSFHWMDRKHALMALDAMIEKNGAVVLANDSCLVRPTTTWQKSVEDIQHRYLPTELASADPLPGRVSSAVDYQTHEQVLSHSPFSQVVRSVYEFDRPWTTEQVIGYLYSTSLPLRQLLGDRRAEFEQDVADTLRAVEPDGLIEPVKLEVLTATRP</sequence>
<dbReference type="KEGG" id="nyu:D7D52_34245"/>
<keyword evidence="5" id="KW-1185">Reference proteome</keyword>
<dbReference type="PANTHER" id="PTHR44942:SF4">
    <property type="entry name" value="METHYLTRANSFERASE TYPE 11 DOMAIN-CONTAINING PROTEIN"/>
    <property type="match status" value="1"/>
</dbReference>
<organism evidence="4 5">
    <name type="scientific">Nocardia yunnanensis</name>
    <dbReference type="NCBI Taxonomy" id="2382165"/>
    <lineage>
        <taxon>Bacteria</taxon>
        <taxon>Bacillati</taxon>
        <taxon>Actinomycetota</taxon>
        <taxon>Actinomycetes</taxon>
        <taxon>Mycobacteriales</taxon>
        <taxon>Nocardiaceae</taxon>
        <taxon>Nocardia</taxon>
    </lineage>
</organism>
<dbReference type="InterPro" id="IPR029063">
    <property type="entry name" value="SAM-dependent_MTases_sf"/>
</dbReference>
<dbReference type="EMBL" id="CP032568">
    <property type="protein sequence ID" value="AYF79604.1"/>
    <property type="molecule type" value="Genomic_DNA"/>
</dbReference>
<keyword evidence="2 4" id="KW-0808">Transferase</keyword>
<proteinExistence type="predicted"/>
<feature type="domain" description="Methyltransferase" evidence="3">
    <location>
        <begin position="48"/>
        <end position="134"/>
    </location>
</feature>
<dbReference type="GO" id="GO:0032259">
    <property type="term" value="P:methylation"/>
    <property type="evidence" value="ECO:0007669"/>
    <property type="project" value="UniProtKB-KW"/>
</dbReference>
<dbReference type="PANTHER" id="PTHR44942">
    <property type="entry name" value="METHYLTRANSF_11 DOMAIN-CONTAINING PROTEIN"/>
    <property type="match status" value="1"/>
</dbReference>
<evidence type="ECO:0000313" key="4">
    <source>
        <dbReference type="EMBL" id="AYF79604.1"/>
    </source>
</evidence>
<dbReference type="CDD" id="cd02440">
    <property type="entry name" value="AdoMet_MTases"/>
    <property type="match status" value="1"/>
</dbReference>
<name>A0A386ZQX9_9NOCA</name>
<gene>
    <name evidence="4" type="ORF">D7D52_34245</name>
</gene>
<evidence type="ECO:0000256" key="1">
    <source>
        <dbReference type="ARBA" id="ARBA00022603"/>
    </source>
</evidence>
<dbReference type="GO" id="GO:0008168">
    <property type="term" value="F:methyltransferase activity"/>
    <property type="evidence" value="ECO:0007669"/>
    <property type="project" value="UniProtKB-KW"/>
</dbReference>
<dbReference type="SUPFAM" id="SSF53335">
    <property type="entry name" value="S-adenosyl-L-methionine-dependent methyltransferases"/>
    <property type="match status" value="1"/>
</dbReference>
<evidence type="ECO:0000259" key="3">
    <source>
        <dbReference type="Pfam" id="PF13649"/>
    </source>
</evidence>
<dbReference type="Gene3D" id="3.40.50.150">
    <property type="entry name" value="Vaccinia Virus protein VP39"/>
    <property type="match status" value="1"/>
</dbReference>
<keyword evidence="1 4" id="KW-0489">Methyltransferase</keyword>
<evidence type="ECO:0000313" key="5">
    <source>
        <dbReference type="Proteomes" id="UP000267164"/>
    </source>
</evidence>